<dbReference type="AlphaFoldDB" id="M5RQN2"/>
<dbReference type="Proteomes" id="UP000011991">
    <property type="component" value="Unassembled WGS sequence"/>
</dbReference>
<dbReference type="PATRIC" id="fig|1265738.3.peg.5402"/>
<comment type="caution">
    <text evidence="1">The sequence shown here is derived from an EMBL/GenBank/DDBJ whole genome shotgun (WGS) entry which is preliminary data.</text>
</comment>
<evidence type="ECO:0000313" key="1">
    <source>
        <dbReference type="EMBL" id="EMI17692.1"/>
    </source>
</evidence>
<organism evidence="1 2">
    <name type="scientific">Rhodopirellula maiorica SM1</name>
    <dbReference type="NCBI Taxonomy" id="1265738"/>
    <lineage>
        <taxon>Bacteria</taxon>
        <taxon>Pseudomonadati</taxon>
        <taxon>Planctomycetota</taxon>
        <taxon>Planctomycetia</taxon>
        <taxon>Pirellulales</taxon>
        <taxon>Pirellulaceae</taxon>
        <taxon>Novipirellula</taxon>
    </lineage>
</organism>
<name>M5RQN2_9BACT</name>
<gene>
    <name evidence="1" type="ORF">RMSM_05394</name>
</gene>
<sequence>MRLAVLVWLVLSQFPLPVLHSHETLRDSVLTAHLARHHQIDAAVAAQHTVDCNAAVFEVYECQELHWHLFLPSDFLARGTDEMNGPHSASFSPLGIWGEDGDSVVDHDSAIVWSLLHAYALNRWVVVGNPDVAVPPSPDSLPSHSFTQTYLDVPLCTLVCVMRT</sequence>
<keyword evidence="2" id="KW-1185">Reference proteome</keyword>
<protein>
    <submittedName>
        <fullName evidence="1">Uncharacterized protein</fullName>
    </submittedName>
</protein>
<proteinExistence type="predicted"/>
<dbReference type="EMBL" id="ANOG01000767">
    <property type="protein sequence ID" value="EMI17692.1"/>
    <property type="molecule type" value="Genomic_DNA"/>
</dbReference>
<accession>M5RQN2</accession>
<evidence type="ECO:0000313" key="2">
    <source>
        <dbReference type="Proteomes" id="UP000011991"/>
    </source>
</evidence>
<reference evidence="1 2" key="1">
    <citation type="journal article" date="2013" name="Mar. Genomics">
        <title>Expression of sulfatases in Rhodopirellula baltica and the diversity of sulfatases in the genus Rhodopirellula.</title>
        <authorList>
            <person name="Wegner C.E."/>
            <person name="Richter-Heitmann T."/>
            <person name="Klindworth A."/>
            <person name="Klockow C."/>
            <person name="Richter M."/>
            <person name="Achstetter T."/>
            <person name="Glockner F.O."/>
            <person name="Harder J."/>
        </authorList>
    </citation>
    <scope>NUCLEOTIDE SEQUENCE [LARGE SCALE GENOMIC DNA]</scope>
    <source>
        <strain evidence="1 2">SM1</strain>
    </source>
</reference>